<sequence>MSGGPDGPGLRLEDWVLPLLRCPVTGAPLSGPVEVDGEVVLTTGAGVRYPVVDGVPVLLADEARGLAADGGGA</sequence>
<dbReference type="RefSeq" id="WP_380136046.1">
    <property type="nucleotide sequence ID" value="NZ_JBHLUI010000003.1"/>
</dbReference>
<gene>
    <name evidence="1" type="ORF">ACFFVI_06560</name>
</gene>
<reference evidence="1 2" key="1">
    <citation type="submission" date="2024-09" db="EMBL/GenBank/DDBJ databases">
        <authorList>
            <person name="Sun Q."/>
            <person name="Mori K."/>
        </authorList>
    </citation>
    <scope>NUCLEOTIDE SEQUENCE [LARGE SCALE GENOMIC DNA]</scope>
    <source>
        <strain evidence="1 2">TISTR 1856</strain>
    </source>
</reference>
<dbReference type="EMBL" id="JBHMDM010000004">
    <property type="protein sequence ID" value="MFB9376625.1"/>
    <property type="molecule type" value="Genomic_DNA"/>
</dbReference>
<proteinExistence type="predicted"/>
<accession>A0ABV5LRC1</accession>
<dbReference type="SUPFAM" id="SSF158997">
    <property type="entry name" value="Trm112p-like"/>
    <property type="match status" value="1"/>
</dbReference>
<comment type="caution">
    <text evidence="1">The sequence shown here is derived from an EMBL/GenBank/DDBJ whole genome shotgun (WGS) entry which is preliminary data.</text>
</comment>
<evidence type="ECO:0000313" key="1">
    <source>
        <dbReference type="EMBL" id="MFB9376625.1"/>
    </source>
</evidence>
<dbReference type="Gene3D" id="2.20.25.10">
    <property type="match status" value="1"/>
</dbReference>
<keyword evidence="2" id="KW-1185">Reference proteome</keyword>
<name>A0ABV5LRC1_9ACTN</name>
<evidence type="ECO:0000313" key="2">
    <source>
        <dbReference type="Proteomes" id="UP001589748"/>
    </source>
</evidence>
<organism evidence="1 2">
    <name type="scientific">Kineococcus gynurae</name>
    <dbReference type="NCBI Taxonomy" id="452979"/>
    <lineage>
        <taxon>Bacteria</taxon>
        <taxon>Bacillati</taxon>
        <taxon>Actinomycetota</taxon>
        <taxon>Actinomycetes</taxon>
        <taxon>Kineosporiales</taxon>
        <taxon>Kineosporiaceae</taxon>
        <taxon>Kineococcus</taxon>
    </lineage>
</organism>
<dbReference type="Proteomes" id="UP001589748">
    <property type="component" value="Unassembled WGS sequence"/>
</dbReference>
<protein>
    <submittedName>
        <fullName evidence="1">Trm112 family protein</fullName>
    </submittedName>
</protein>